<name>A0A8J9ZTM7_BRALA</name>
<evidence type="ECO:0000259" key="9">
    <source>
        <dbReference type="Pfam" id="PF06148"/>
    </source>
</evidence>
<dbReference type="PANTHER" id="PTHR12961:SF0">
    <property type="entry name" value="CONSERVED OLIGOMERIC GOLGI COMPLEX SUBUNIT 2"/>
    <property type="match status" value="1"/>
</dbReference>
<keyword evidence="4" id="KW-0813">Transport</keyword>
<dbReference type="InterPro" id="IPR024602">
    <property type="entry name" value="COG_su2_N"/>
</dbReference>
<evidence type="ECO:0000256" key="7">
    <source>
        <dbReference type="ARBA" id="ARBA00023136"/>
    </source>
</evidence>
<comment type="similarity">
    <text evidence="2">Belongs to the COG2 family.</text>
</comment>
<sequence length="748" mass="84138">MALTTLPISPRSLCFDKDVFMKENFDVDQFVAECRRRVSLETLREDLEVYYKLLRSAMIELINKDYADFVNLSTNLVGMDKAINNLSVPLGQLREEVMQTVRTAMDTAVQEIENRLATRAAIRDKKACLQRLMNITHSVEKIEKILDIQDQGQGDGERELTGQLIERVATEFNQLQFYVTQSKGLPLVEKIRPRIAAITTTLQHSLETSFLEGLRTSNRDILRQCLRTYATIDKIKDAEALFRQTIVRPYMEEVLTEAVLTSHPQGLKGLYSRVLDFIPAHCKPLREVTTGLVPSSAQGEVVRGYDFLVNAVWPEVIVGLEKRTPSIFAPGNPSMFHQKYSTSMKFLDAFELECGSQASVKRLRSHPSYNTFMTKWSLPVYYQIRFQEIGGALETSLMSPFNNASDKTLFQLNAPYTLWQCMAKCWAQDIYLSPLCHRFWKLTLQLLSRYGTWVKEIREKEIPKKETEQTGQTSTATTSTTTAIMTYTSTMTTVTTTPASVASTPGPSSQGTTPTSPLVTMTQIVCLVTDSDTIIDKLGEFFSTVIQPRIAAVGVKNTDVLTDALGESKELISQELPGFCGYIVQQIAEHCVVNLKPANDIPRLYRRTNRELPSKASSYVSATVKPLQMFLEEHAVIISSTRRSQWMVSILNVVTERYYSVTDDILTAVKKMEDSLKRLKKLRKGDSGNSSSSGGMSDDDKIRLQLVLDVKQFGEEIQALSVPLDAISTYRQLVDLVESAQTNSAQPQ</sequence>
<accession>A0A8J9ZTM7</accession>
<dbReference type="GO" id="GO:0015031">
    <property type="term" value="P:protein transport"/>
    <property type="evidence" value="ECO:0007669"/>
    <property type="project" value="UniProtKB-KW"/>
</dbReference>
<keyword evidence="5" id="KW-0653">Protein transport</keyword>
<evidence type="ECO:0000313" key="12">
    <source>
        <dbReference type="Proteomes" id="UP000838412"/>
    </source>
</evidence>
<gene>
    <name evidence="11" type="primary">COG2</name>
    <name evidence="11" type="ORF">BLAG_LOCUS18061</name>
</gene>
<dbReference type="GO" id="GO:0007030">
    <property type="term" value="P:Golgi organization"/>
    <property type="evidence" value="ECO:0007669"/>
    <property type="project" value="InterPro"/>
</dbReference>
<dbReference type="InterPro" id="IPR024603">
    <property type="entry name" value="COG_complex_COG2_C"/>
</dbReference>
<dbReference type="Pfam" id="PF12022">
    <property type="entry name" value="COG2_C"/>
    <property type="match status" value="1"/>
</dbReference>
<dbReference type="GO" id="GO:0017119">
    <property type="term" value="C:Golgi transport complex"/>
    <property type="evidence" value="ECO:0007669"/>
    <property type="project" value="TreeGrafter"/>
</dbReference>
<dbReference type="EMBL" id="OV696689">
    <property type="protein sequence ID" value="CAH1263347.1"/>
    <property type="molecule type" value="Genomic_DNA"/>
</dbReference>
<protein>
    <recommendedName>
        <fullName evidence="3">Conserved oligomeric Golgi complex subunit 2</fullName>
    </recommendedName>
    <alternativeName>
        <fullName evidence="8">Component of oligomeric Golgi complex 2</fullName>
    </alternativeName>
</protein>
<proteinExistence type="inferred from homology"/>
<reference evidence="11" key="1">
    <citation type="submission" date="2022-01" db="EMBL/GenBank/DDBJ databases">
        <authorList>
            <person name="Braso-Vives M."/>
        </authorList>
    </citation>
    <scope>NUCLEOTIDE SEQUENCE</scope>
</reference>
<dbReference type="OrthoDB" id="332281at2759"/>
<evidence type="ECO:0000256" key="5">
    <source>
        <dbReference type="ARBA" id="ARBA00022927"/>
    </source>
</evidence>
<feature type="domain" description="COG complex component COG2 C-terminal" evidence="10">
    <location>
        <begin position="375"/>
        <end position="710"/>
    </location>
</feature>
<keyword evidence="6" id="KW-0333">Golgi apparatus</keyword>
<comment type="subcellular location">
    <subcellularLocation>
        <location evidence="1">Golgi apparatus membrane</location>
        <topology evidence="1">Peripheral membrane protein</topology>
    </subcellularLocation>
</comment>
<evidence type="ECO:0000256" key="1">
    <source>
        <dbReference type="ARBA" id="ARBA00004395"/>
    </source>
</evidence>
<feature type="domain" description="Conserved oligomeric Golgi complex subunit 2 N-terminal" evidence="9">
    <location>
        <begin position="13"/>
        <end position="86"/>
    </location>
</feature>
<dbReference type="InterPro" id="IPR009316">
    <property type="entry name" value="COG2"/>
</dbReference>
<keyword evidence="12" id="KW-1185">Reference proteome</keyword>
<evidence type="ECO:0000256" key="8">
    <source>
        <dbReference type="ARBA" id="ARBA00031344"/>
    </source>
</evidence>
<dbReference type="Proteomes" id="UP000838412">
    <property type="component" value="Chromosome 4"/>
</dbReference>
<dbReference type="PANTHER" id="PTHR12961">
    <property type="entry name" value="CONSERVED OLIGOMERIC GOLGI COMPLEX COMPONENT 2"/>
    <property type="match status" value="1"/>
</dbReference>
<evidence type="ECO:0000256" key="3">
    <source>
        <dbReference type="ARBA" id="ARBA00020977"/>
    </source>
</evidence>
<evidence type="ECO:0000256" key="6">
    <source>
        <dbReference type="ARBA" id="ARBA00023034"/>
    </source>
</evidence>
<evidence type="ECO:0000259" key="10">
    <source>
        <dbReference type="Pfam" id="PF12022"/>
    </source>
</evidence>
<organism evidence="11 12">
    <name type="scientific">Branchiostoma lanceolatum</name>
    <name type="common">Common lancelet</name>
    <name type="synonym">Amphioxus lanceolatum</name>
    <dbReference type="NCBI Taxonomy" id="7740"/>
    <lineage>
        <taxon>Eukaryota</taxon>
        <taxon>Metazoa</taxon>
        <taxon>Chordata</taxon>
        <taxon>Cephalochordata</taxon>
        <taxon>Leptocardii</taxon>
        <taxon>Amphioxiformes</taxon>
        <taxon>Branchiostomatidae</taxon>
        <taxon>Branchiostoma</taxon>
    </lineage>
</organism>
<keyword evidence="7" id="KW-0472">Membrane</keyword>
<evidence type="ECO:0000256" key="4">
    <source>
        <dbReference type="ARBA" id="ARBA00022448"/>
    </source>
</evidence>
<dbReference type="Pfam" id="PF06148">
    <property type="entry name" value="COG2_N"/>
    <property type="match status" value="1"/>
</dbReference>
<dbReference type="GO" id="GO:0000139">
    <property type="term" value="C:Golgi membrane"/>
    <property type="evidence" value="ECO:0007669"/>
    <property type="project" value="UniProtKB-SubCell"/>
</dbReference>
<evidence type="ECO:0000313" key="11">
    <source>
        <dbReference type="EMBL" id="CAH1263347.1"/>
    </source>
</evidence>
<evidence type="ECO:0000256" key="2">
    <source>
        <dbReference type="ARBA" id="ARBA00007603"/>
    </source>
</evidence>
<dbReference type="AlphaFoldDB" id="A0A8J9ZTM7"/>
<dbReference type="GO" id="GO:0006891">
    <property type="term" value="P:intra-Golgi vesicle-mediated transport"/>
    <property type="evidence" value="ECO:0007669"/>
    <property type="project" value="TreeGrafter"/>
</dbReference>